<evidence type="ECO:0000256" key="5">
    <source>
        <dbReference type="ARBA" id="ARBA00022729"/>
    </source>
</evidence>
<keyword evidence="10" id="KW-1185">Reference proteome</keyword>
<evidence type="ECO:0000256" key="4">
    <source>
        <dbReference type="ARBA" id="ARBA00022685"/>
    </source>
</evidence>
<dbReference type="Pfam" id="PF03488">
    <property type="entry name" value="Ins_beta"/>
    <property type="match status" value="1"/>
</dbReference>
<evidence type="ECO:0000256" key="2">
    <source>
        <dbReference type="ARBA" id="ARBA00009034"/>
    </source>
</evidence>
<dbReference type="EMBL" id="CAACVG010010738">
    <property type="protein sequence ID" value="VEN56513.1"/>
    <property type="molecule type" value="Genomic_DNA"/>
</dbReference>
<protein>
    <recommendedName>
        <fullName evidence="8">Insulin-like domain-containing protein</fullName>
    </recommendedName>
</protein>
<dbReference type="SUPFAM" id="SSF56994">
    <property type="entry name" value="Insulin-like"/>
    <property type="match status" value="1"/>
</dbReference>
<dbReference type="Proteomes" id="UP000410492">
    <property type="component" value="Unassembled WGS sequence"/>
</dbReference>
<gene>
    <name evidence="9" type="ORF">CALMAC_LOCUS15396</name>
</gene>
<evidence type="ECO:0000313" key="10">
    <source>
        <dbReference type="Proteomes" id="UP000410492"/>
    </source>
</evidence>
<evidence type="ECO:0000259" key="8">
    <source>
        <dbReference type="SMART" id="SM00078"/>
    </source>
</evidence>
<feature type="region of interest" description="Disordered" evidence="7">
    <location>
        <begin position="106"/>
        <end position="134"/>
    </location>
</feature>
<comment type="similarity">
    <text evidence="2">Belongs to the insulin family.</text>
</comment>
<keyword evidence="5" id="KW-0732">Signal</keyword>
<evidence type="ECO:0000256" key="3">
    <source>
        <dbReference type="ARBA" id="ARBA00022525"/>
    </source>
</evidence>
<dbReference type="GO" id="GO:0005576">
    <property type="term" value="C:extracellular region"/>
    <property type="evidence" value="ECO:0007669"/>
    <property type="project" value="UniProtKB-SubCell"/>
</dbReference>
<dbReference type="InterPro" id="IPR036438">
    <property type="entry name" value="Insulin-like_sf"/>
</dbReference>
<evidence type="ECO:0000313" key="9">
    <source>
        <dbReference type="EMBL" id="VEN56513.1"/>
    </source>
</evidence>
<dbReference type="InterPro" id="IPR003235">
    <property type="entry name" value="Nem_insulin-like_b-type"/>
</dbReference>
<evidence type="ECO:0000256" key="6">
    <source>
        <dbReference type="ARBA" id="ARBA00023157"/>
    </source>
</evidence>
<feature type="compositionally biased region" description="Polar residues" evidence="7">
    <location>
        <begin position="106"/>
        <end position="126"/>
    </location>
</feature>
<sequence length="192" mass="21964">MRTTQTSCLVDNMASLVGLTLNTALLTIVIAQNTQFHIDRKYPRRYCGSKLARVLAEFCLSFYSPSSEHRTKRQITTECCYNECSLDYLLESYCASVDTERLNRIQSSGVQETRKSSVAPQAPKSTSKSRRARNKRNCLCKRRKRKKVNVVGMKILRIHRVFIARNILFSSRPLVNVTSEQQLKTTESSFSV</sequence>
<dbReference type="OrthoDB" id="6740220at2759"/>
<keyword evidence="6" id="KW-1015">Disulfide bond</keyword>
<keyword evidence="4" id="KW-0165">Cleavage on pair of basic residues</keyword>
<feature type="domain" description="Insulin-like" evidence="8">
    <location>
        <begin position="44"/>
        <end position="94"/>
    </location>
</feature>
<proteinExistence type="inferred from homology"/>
<evidence type="ECO:0000256" key="1">
    <source>
        <dbReference type="ARBA" id="ARBA00004613"/>
    </source>
</evidence>
<dbReference type="CDD" id="cd04366">
    <property type="entry name" value="IlGF_insulin_bombyxin_like"/>
    <property type="match status" value="1"/>
</dbReference>
<dbReference type="InterPro" id="IPR016179">
    <property type="entry name" value="Insulin-like"/>
</dbReference>
<comment type="subcellular location">
    <subcellularLocation>
        <location evidence="1">Secreted</location>
    </subcellularLocation>
</comment>
<evidence type="ECO:0000256" key="7">
    <source>
        <dbReference type="SAM" id="MobiDB-lite"/>
    </source>
</evidence>
<accession>A0A653D922</accession>
<reference evidence="9 10" key="1">
    <citation type="submission" date="2019-01" db="EMBL/GenBank/DDBJ databases">
        <authorList>
            <person name="Sayadi A."/>
        </authorList>
    </citation>
    <scope>NUCLEOTIDE SEQUENCE [LARGE SCALE GENOMIC DNA]</scope>
</reference>
<dbReference type="GO" id="GO:0005179">
    <property type="term" value="F:hormone activity"/>
    <property type="evidence" value="ECO:0007669"/>
    <property type="project" value="InterPro"/>
</dbReference>
<organism evidence="9 10">
    <name type="scientific">Callosobruchus maculatus</name>
    <name type="common">Southern cowpea weevil</name>
    <name type="synonym">Pulse bruchid</name>
    <dbReference type="NCBI Taxonomy" id="64391"/>
    <lineage>
        <taxon>Eukaryota</taxon>
        <taxon>Metazoa</taxon>
        <taxon>Ecdysozoa</taxon>
        <taxon>Arthropoda</taxon>
        <taxon>Hexapoda</taxon>
        <taxon>Insecta</taxon>
        <taxon>Pterygota</taxon>
        <taxon>Neoptera</taxon>
        <taxon>Endopterygota</taxon>
        <taxon>Coleoptera</taxon>
        <taxon>Polyphaga</taxon>
        <taxon>Cucujiformia</taxon>
        <taxon>Chrysomeloidea</taxon>
        <taxon>Chrysomelidae</taxon>
        <taxon>Bruchinae</taxon>
        <taxon>Bruchini</taxon>
        <taxon>Callosobruchus</taxon>
    </lineage>
</organism>
<name>A0A653D922_CALMS</name>
<keyword evidence="3" id="KW-0964">Secreted</keyword>
<dbReference type="Gene3D" id="1.10.100.10">
    <property type="entry name" value="Insulin-like"/>
    <property type="match status" value="1"/>
</dbReference>
<dbReference type="SMART" id="SM00078">
    <property type="entry name" value="IlGF"/>
    <property type="match status" value="1"/>
</dbReference>
<dbReference type="AlphaFoldDB" id="A0A653D922"/>